<dbReference type="GO" id="GO:0006357">
    <property type="term" value="P:regulation of transcription by RNA polymerase II"/>
    <property type="evidence" value="ECO:0007669"/>
    <property type="project" value="InterPro"/>
</dbReference>
<protein>
    <recommendedName>
        <fullName evidence="3 9">Mediator of RNA polymerase II transcription subunit 5</fullName>
    </recommendedName>
    <alternativeName>
        <fullName evidence="8 9">Mediator complex subunit 5</fullName>
    </alternativeName>
</protein>
<organism evidence="10">
    <name type="scientific">Talaromyces marneffei PM1</name>
    <dbReference type="NCBI Taxonomy" id="1077442"/>
    <lineage>
        <taxon>Eukaryota</taxon>
        <taxon>Fungi</taxon>
        <taxon>Dikarya</taxon>
        <taxon>Ascomycota</taxon>
        <taxon>Pezizomycotina</taxon>
        <taxon>Eurotiomycetes</taxon>
        <taxon>Eurotiomycetidae</taxon>
        <taxon>Eurotiales</taxon>
        <taxon>Trichocomaceae</taxon>
        <taxon>Talaromyces</taxon>
        <taxon>Talaromyces sect. Talaromyces</taxon>
    </lineage>
</organism>
<dbReference type="HOGENOM" id="CLU_004096_0_0_1"/>
<comment type="subunit">
    <text evidence="9">Component of the Mediator complex.</text>
</comment>
<dbReference type="GO" id="GO:0016592">
    <property type="term" value="C:mediator complex"/>
    <property type="evidence" value="ECO:0007669"/>
    <property type="project" value="InterPro"/>
</dbReference>
<keyword evidence="4 9" id="KW-0805">Transcription regulation</keyword>
<dbReference type="EMBL" id="JPOX01000001">
    <property type="protein sequence ID" value="KFX53587.1"/>
    <property type="molecule type" value="Genomic_DNA"/>
</dbReference>
<dbReference type="eggNOG" id="ENOG502R1HB">
    <property type="taxonomic scope" value="Eukaryota"/>
</dbReference>
<comment type="similarity">
    <text evidence="2 9">Belongs to the Mediator complex subunit 5 family.</text>
</comment>
<evidence type="ECO:0000256" key="6">
    <source>
        <dbReference type="ARBA" id="ARBA00023163"/>
    </source>
</evidence>
<evidence type="ECO:0000256" key="4">
    <source>
        <dbReference type="ARBA" id="ARBA00023015"/>
    </source>
</evidence>
<accession>A0A093VM17</accession>
<evidence type="ECO:0000256" key="9">
    <source>
        <dbReference type="RuleBase" id="RU364142"/>
    </source>
</evidence>
<keyword evidence="5 9" id="KW-0010">Activator</keyword>
<evidence type="ECO:0000256" key="2">
    <source>
        <dbReference type="ARBA" id="ARBA00008782"/>
    </source>
</evidence>
<keyword evidence="7 9" id="KW-0539">Nucleus</keyword>
<name>A0A093VM17_TALMA</name>
<comment type="subcellular location">
    <subcellularLocation>
        <location evidence="1 9">Nucleus</location>
    </subcellularLocation>
</comment>
<comment type="function">
    <text evidence="9">Component of the Mediator complex, a coactivator involved in the regulated transcription of nearly all RNA polymerase II-dependent genes. Mediator functions as a bridge to convey information from gene-specific regulatory proteins to the basal RNA polymerase II transcription machinery. Mediator is recruited to promoters by direct interactions with regulatory proteins and serves as a scaffold for the assembly of a functional preinitiation complex with RNA polymerase II and the general transcription factors.</text>
</comment>
<dbReference type="InterPro" id="IPR014801">
    <property type="entry name" value="Mediator_Med5_fun"/>
</dbReference>
<evidence type="ECO:0000313" key="10">
    <source>
        <dbReference type="EMBL" id="KFX53587.1"/>
    </source>
</evidence>
<proteinExistence type="inferred from homology"/>
<dbReference type="PANTHER" id="PTHR35784">
    <property type="entry name" value="MEDIATOR OF RNA POLYMERASE II TRANSCRIPTION SUBUNIT 5"/>
    <property type="match status" value="1"/>
</dbReference>
<evidence type="ECO:0000256" key="5">
    <source>
        <dbReference type="ARBA" id="ARBA00023159"/>
    </source>
</evidence>
<evidence type="ECO:0000256" key="7">
    <source>
        <dbReference type="ARBA" id="ARBA00023242"/>
    </source>
</evidence>
<gene>
    <name evidence="9" type="primary">MED5</name>
    <name evidence="10" type="ORF">GQ26_0013510</name>
</gene>
<dbReference type="GO" id="GO:0003712">
    <property type="term" value="F:transcription coregulator activity"/>
    <property type="evidence" value="ECO:0007669"/>
    <property type="project" value="InterPro"/>
</dbReference>
<evidence type="ECO:0000256" key="1">
    <source>
        <dbReference type="ARBA" id="ARBA00004123"/>
    </source>
</evidence>
<dbReference type="Pfam" id="PF08689">
    <property type="entry name" value="Med5"/>
    <property type="match status" value="2"/>
</dbReference>
<dbReference type="AlphaFoldDB" id="A0A093VM17"/>
<keyword evidence="6 9" id="KW-0804">Transcription</keyword>
<comment type="caution">
    <text evidence="10">The sequence shown here is derived from an EMBL/GenBank/DDBJ whole genome shotgun (WGS) entry which is preliminary data.</text>
</comment>
<sequence>MKPIQQWRKLLHECVARRIEVDVFCKLVKILARRAPLQQAYLVGVLLESRAVTADIFPYDPLIPRYATALRKLGLIRTATLLDGLRKQPFIESQSTADAEQSQKTVNSSILMTDTRIVQDLIAPLSSSSPSLDTQDIQSIFAITAEWILDVARWHTSNINDENQMGGLMSSPDALALFESLGILLVALSATAKGHDALASESTSDFKIPLGQALTAYLSTSASISLNLRNRLDSLQKGYQLYGEPPSKDLDVQMMDGMSTNALQFEASVLDGPVINSRAGLYIYINALLIGRPLIDDEMLLSYLSNRYGGQQEVLIQELITATFDVLSNAMYRNESTRNMFVFRSFLVNKLPPFLAGMAATSIEQIPMEMCISHALNRVDPNAFPSFSQMFEMQGNTVLSDVRQEFLFACALHRLIPESSIERLLGENPMQTLPVGGRYVKNDIVAQILSNQGAADRLISEIELMEGNAGAVVAAVTDPLCTLLDSWKWDEDQGESQPVYDEFGSILLLVMAFKYRYDLSQYDLGVTASSSFVLKLFERGSTSMKLASLDAKQNKSVGDWISALFMSEGISEETWSSCSPQEFYLLVATLFSQTLGACEMGMLELDTIKGGFEYLLQPFLLPSLVFALKWLGNYIWESPEADLLLLLKVLRALVKPNSISGEAEACHQTVLNIAAQSLEEQLKDVRTRLPGGRSDHQSDIQPNPNQDIQQEIQSLLDILEPYLSFQCNGNSRRSELDSWTTHTDGICGVIRVTFQGLILWSASAEMSMSPHAYTHRLILVGIRLSTASNVLSALLDELRAQAEEASGSLDLAIDIAATLICAPIPESFAQEQTIYHPIDSTKEAFPRCLLLTLRQALMIQHQNVPRLSEKDPTRAEVIVRLTRRVNALLTPPAHVGTIDVTNIIDNMNLEAAAAAAGHDVIDLNNGNGTGNDGGAGAPGESIDQILNNVVAATSNDHHGTGNESQDLDVTGMDTSLDDILNAAHMGNPEFLDLDMDGMF</sequence>
<evidence type="ECO:0000256" key="3">
    <source>
        <dbReference type="ARBA" id="ARBA00020628"/>
    </source>
</evidence>
<reference evidence="10" key="1">
    <citation type="journal article" date="2014" name="PLoS Genet.">
        <title>Signature Gene Expression Reveals Novel Clues to the Molecular Mechanisms of Dimorphic Transition in Penicillium marneffei.</title>
        <authorList>
            <person name="Yang E."/>
            <person name="Wang G."/>
            <person name="Cai J."/>
            <person name="Woo P.C."/>
            <person name="Lau S.K."/>
            <person name="Yuen K.-Y."/>
            <person name="Chow W.-N."/>
            <person name="Lin X."/>
        </authorList>
    </citation>
    <scope>NUCLEOTIDE SEQUENCE [LARGE SCALE GENOMIC DNA]</scope>
    <source>
        <strain evidence="10">PM1</strain>
    </source>
</reference>
<evidence type="ECO:0000256" key="8">
    <source>
        <dbReference type="ARBA" id="ARBA00031256"/>
    </source>
</evidence>
<dbReference type="PANTHER" id="PTHR35784:SF1">
    <property type="entry name" value="MEDIATOR OF RNA POLYMERASE II TRANSCRIPTION SUBUNIT 5"/>
    <property type="match status" value="1"/>
</dbReference>